<dbReference type="Gene3D" id="2.40.160.20">
    <property type="match status" value="1"/>
</dbReference>
<accession>I3CB50</accession>
<protein>
    <recommendedName>
        <fullName evidence="2">Outer membrane protein beta-barrel domain-containing protein</fullName>
    </recommendedName>
</protein>
<gene>
    <name evidence="3" type="ORF">JoomaDRAFT_3915</name>
</gene>
<dbReference type="eggNOG" id="ENOG5031X4V">
    <property type="taxonomic scope" value="Bacteria"/>
</dbReference>
<name>I3CB50_9FLAO</name>
<evidence type="ECO:0000313" key="4">
    <source>
        <dbReference type="Proteomes" id="UP000004690"/>
    </source>
</evidence>
<keyword evidence="1" id="KW-0732">Signal</keyword>
<dbReference type="InterPro" id="IPR027385">
    <property type="entry name" value="Beta-barrel_OMP"/>
</dbReference>
<organism evidence="3 4">
    <name type="scientific">Galbibacter orientalis DSM 19592</name>
    <dbReference type="NCBI Taxonomy" id="926559"/>
    <lineage>
        <taxon>Bacteria</taxon>
        <taxon>Pseudomonadati</taxon>
        <taxon>Bacteroidota</taxon>
        <taxon>Flavobacteriia</taxon>
        <taxon>Flavobacteriales</taxon>
        <taxon>Flavobacteriaceae</taxon>
        <taxon>Galbibacter</taxon>
    </lineage>
</organism>
<dbReference type="AlphaFoldDB" id="I3CB50"/>
<dbReference type="HOGENOM" id="CLU_114872_0_0_10"/>
<dbReference type="RefSeq" id="WP_008615466.1">
    <property type="nucleotide sequence ID" value="NZ_JH651379.1"/>
</dbReference>
<dbReference type="SUPFAM" id="SSF56925">
    <property type="entry name" value="OMPA-like"/>
    <property type="match status" value="1"/>
</dbReference>
<dbReference type="STRING" id="926559.JoomaDRAFT_3915"/>
<keyword evidence="4" id="KW-1185">Reference proteome</keyword>
<dbReference type="EMBL" id="JH651379">
    <property type="protein sequence ID" value="EIJ40843.1"/>
    <property type="molecule type" value="Genomic_DNA"/>
</dbReference>
<reference evidence="3 4" key="1">
    <citation type="submission" date="2012-02" db="EMBL/GenBank/DDBJ databases">
        <title>Improved High-Quality Draft genome of Joostella marina DSM 19592.</title>
        <authorList>
            <consortium name="US DOE Joint Genome Institute (JGI-PGF)"/>
            <person name="Lucas S."/>
            <person name="Copeland A."/>
            <person name="Lapidus A."/>
            <person name="Bruce D."/>
            <person name="Goodwin L."/>
            <person name="Pitluck S."/>
            <person name="Peters L."/>
            <person name="Chertkov O."/>
            <person name="Ovchinnikova G."/>
            <person name="Kyrpides N."/>
            <person name="Mavromatis K."/>
            <person name="Detter J.C."/>
            <person name="Han C."/>
            <person name="Land M."/>
            <person name="Hauser L."/>
            <person name="Markowitz V."/>
            <person name="Cheng J.-F."/>
            <person name="Hugenholtz P."/>
            <person name="Woyke T."/>
            <person name="Wu D."/>
            <person name="Tindall B."/>
            <person name="Brambilla E."/>
            <person name="Klenk H.-P."/>
            <person name="Eisen J.A."/>
        </authorList>
    </citation>
    <scope>NUCLEOTIDE SEQUENCE [LARGE SCALE GENOMIC DNA]</scope>
    <source>
        <strain evidence="3 4">DSM 19592</strain>
    </source>
</reference>
<feature type="domain" description="Outer membrane protein beta-barrel" evidence="2">
    <location>
        <begin position="7"/>
        <end position="182"/>
    </location>
</feature>
<dbReference type="Proteomes" id="UP000004690">
    <property type="component" value="Unassembled WGS sequence"/>
</dbReference>
<dbReference type="Pfam" id="PF13505">
    <property type="entry name" value="OMP_b-brl"/>
    <property type="match status" value="1"/>
</dbReference>
<dbReference type="InterPro" id="IPR011250">
    <property type="entry name" value="OMP/PagP_B-barrel"/>
</dbReference>
<proteinExistence type="predicted"/>
<evidence type="ECO:0000313" key="3">
    <source>
        <dbReference type="EMBL" id="EIJ40843.1"/>
    </source>
</evidence>
<sequence>MKQKLLLVILITVVGVYSSQAQEKGKFRVGLDLGYAAASGGGGILFDIEPKYNIADNMNVGLRIAGAATVREVNNQQAKVATMSSYLGTYDYYFNNGSSTFAPFVGAGMGYYGLASLELDTDNNGSGSFDVSGKFGGMIRGGVEVGKFRLGLEYNIIPKTKSEGFSLSEGGSSIEVDSFEVKNSYFGISLGFYLGGGKWGK</sequence>
<evidence type="ECO:0000256" key="1">
    <source>
        <dbReference type="ARBA" id="ARBA00022729"/>
    </source>
</evidence>
<evidence type="ECO:0000259" key="2">
    <source>
        <dbReference type="Pfam" id="PF13505"/>
    </source>
</evidence>
<dbReference type="OrthoDB" id="945117at2"/>